<feature type="compositionally biased region" description="Basic and acidic residues" evidence="1">
    <location>
        <begin position="98"/>
        <end position="107"/>
    </location>
</feature>
<feature type="compositionally biased region" description="Polar residues" evidence="1">
    <location>
        <begin position="251"/>
        <end position="260"/>
    </location>
</feature>
<feature type="region of interest" description="Disordered" evidence="1">
    <location>
        <begin position="92"/>
        <end position="155"/>
    </location>
</feature>
<evidence type="ECO:0000256" key="1">
    <source>
        <dbReference type="SAM" id="MobiDB-lite"/>
    </source>
</evidence>
<feature type="region of interest" description="Disordered" evidence="1">
    <location>
        <begin position="224"/>
        <end position="263"/>
    </location>
</feature>
<accession>A0A5N4D669</accession>
<comment type="caution">
    <text evidence="2">The sequence shown here is derived from an EMBL/GenBank/DDBJ whole genome shotgun (WGS) entry which is preliminary data.</text>
</comment>
<sequence length="448" mass="48324">MLKGQDHGFWREVILAEGQEHPAFSHPPSIWKGEVSTGSLNVNHGGVALLHSSSVQLLVWLVGLAGQGHANLVPQGSLVSAIWSSRKGVGRGQVVRGVQKDDKGPDAREDDESPQEEAVHYHGHKLPAEETVPKLQTPREGSPQGPVPYPGPPTTALRLGWVAEHLSLRVEPMPPRPCTAPPSLTYRVVVFLFLQLSSDVADRGNDLSPVWTIDKSPQVRGRQFRLEPGRGGTLWPRPGRKDTQPAPVLSTPASTPSSNALADGGDLSSLPQFLLSPYALVPTSPQTGQQKEYYNSHDAQPRHHPGAYVACLRTRPLWHLVSLGFGPLHTQIQRKFVNEDLQKERRVGGGSLAFRAEGEPPTTPTPYAHSCACVHPEGGSWWEGGEIPGKKPNRLEEILPDGPKGAFGGLRTTTLRMTEKALCLPAAAGTQSRAPSSLLGGQGGRQKD</sequence>
<dbReference type="AlphaFoldDB" id="A0A5N4D669"/>
<dbReference type="EMBL" id="JWIN03000016">
    <property type="protein sequence ID" value="KAB1266611.1"/>
    <property type="molecule type" value="Genomic_DNA"/>
</dbReference>
<name>A0A5N4D669_CAMDR</name>
<reference evidence="2 3" key="1">
    <citation type="journal article" date="2019" name="Mol. Ecol. Resour.">
        <title>Improving Illumina assemblies with Hi-C and long reads: an example with the North African dromedary.</title>
        <authorList>
            <person name="Elbers J.P."/>
            <person name="Rogers M.F."/>
            <person name="Perelman P.L."/>
            <person name="Proskuryakova A.A."/>
            <person name="Serdyukova N.A."/>
            <person name="Johnson W.E."/>
            <person name="Horin P."/>
            <person name="Corander J."/>
            <person name="Murphy D."/>
            <person name="Burger P.A."/>
        </authorList>
    </citation>
    <scope>NUCLEOTIDE SEQUENCE [LARGE SCALE GENOMIC DNA]</scope>
    <source>
        <strain evidence="2">Drom800</strain>
        <tissue evidence="2">Blood</tissue>
    </source>
</reference>
<organism evidence="2 3">
    <name type="scientific">Camelus dromedarius</name>
    <name type="common">Dromedary</name>
    <name type="synonym">Arabian camel</name>
    <dbReference type="NCBI Taxonomy" id="9838"/>
    <lineage>
        <taxon>Eukaryota</taxon>
        <taxon>Metazoa</taxon>
        <taxon>Chordata</taxon>
        <taxon>Craniata</taxon>
        <taxon>Vertebrata</taxon>
        <taxon>Euteleostomi</taxon>
        <taxon>Mammalia</taxon>
        <taxon>Eutheria</taxon>
        <taxon>Laurasiatheria</taxon>
        <taxon>Artiodactyla</taxon>
        <taxon>Tylopoda</taxon>
        <taxon>Camelidae</taxon>
        <taxon>Camelus</taxon>
    </lineage>
</organism>
<evidence type="ECO:0000313" key="3">
    <source>
        <dbReference type="Proteomes" id="UP000299084"/>
    </source>
</evidence>
<protein>
    <submittedName>
        <fullName evidence="2">Uncharacterized protein</fullName>
    </submittedName>
</protein>
<dbReference type="Proteomes" id="UP000299084">
    <property type="component" value="Unassembled WGS sequence"/>
</dbReference>
<feature type="region of interest" description="Disordered" evidence="1">
    <location>
        <begin position="426"/>
        <end position="448"/>
    </location>
</feature>
<evidence type="ECO:0000313" key="2">
    <source>
        <dbReference type="EMBL" id="KAB1266611.1"/>
    </source>
</evidence>
<keyword evidence="3" id="KW-1185">Reference proteome</keyword>
<gene>
    <name evidence="2" type="ORF">Cadr_000018674</name>
</gene>
<proteinExistence type="predicted"/>